<evidence type="ECO:0000256" key="2">
    <source>
        <dbReference type="ARBA" id="ARBA00023242"/>
    </source>
</evidence>
<dbReference type="GO" id="GO:0007064">
    <property type="term" value="P:mitotic sister chromatid cohesion"/>
    <property type="evidence" value="ECO:0007669"/>
    <property type="project" value="TreeGrafter"/>
</dbReference>
<feature type="compositionally biased region" description="Polar residues" evidence="3">
    <location>
        <begin position="176"/>
        <end position="191"/>
    </location>
</feature>
<dbReference type="InterPro" id="IPR006910">
    <property type="entry name" value="Rad21_Rec8_N"/>
</dbReference>
<evidence type="ECO:0000256" key="3">
    <source>
        <dbReference type="SAM" id="MobiDB-lite"/>
    </source>
</evidence>
<evidence type="ECO:0000313" key="5">
    <source>
        <dbReference type="EMBL" id="GME69036.1"/>
    </source>
</evidence>
<dbReference type="AlphaFoldDB" id="A0A9W6SXA1"/>
<dbReference type="Pfam" id="PF04825">
    <property type="entry name" value="Rad21_Rec8_N"/>
    <property type="match status" value="1"/>
</dbReference>
<feature type="region of interest" description="Disordered" evidence="3">
    <location>
        <begin position="174"/>
        <end position="209"/>
    </location>
</feature>
<sequence length="401" mass="44355">MFYSEQLLSKDGPLAYVWLAANLERKLTKQQLLTTSISHSTEAIASSSAIPAPSKPNDISQSQITFTQRSQRRLADSASSTTEPLALRLTGQLLYGVVRIYSRKAKYLFDDVTDALLKLKSAFKVSQSVILPAESTVISSLKTVTLQDTVTETDLLYQQPLNFDLGSSPTKKRLFGSSQLPSASQLNSSYEQDGDEEEYEHGDRMQDLSIELPRRREEIDELARFKDSDGDEILNDFNNNDDDIDLDLDFDLGDAGGDDFNTNTSALDIEVARANEEGNASDLPDLTADPLDGALEDFVEPVFDIGNHGDGASTPLAAHDDGEEGPKTPTHAVGENNLQLVESISANDVNNQKKRKRQEKQFTNTSVVRTNNKKIVFDSISEISAERYNYEFIKSNLLILS</sequence>
<dbReference type="GO" id="GO:0003682">
    <property type="term" value="F:chromatin binding"/>
    <property type="evidence" value="ECO:0007669"/>
    <property type="project" value="TreeGrafter"/>
</dbReference>
<dbReference type="GO" id="GO:1990414">
    <property type="term" value="P:replication-born double-strand break repair via sister chromatid exchange"/>
    <property type="evidence" value="ECO:0007669"/>
    <property type="project" value="TreeGrafter"/>
</dbReference>
<comment type="caution">
    <text evidence="5">The sequence shown here is derived from an EMBL/GenBank/DDBJ whole genome shotgun (WGS) entry which is preliminary data.</text>
</comment>
<protein>
    <submittedName>
        <fullName evidence="5">Unnamed protein product</fullName>
    </submittedName>
</protein>
<proteinExistence type="predicted"/>
<comment type="subcellular location">
    <subcellularLocation>
        <location evidence="1">Nucleus</location>
    </subcellularLocation>
</comment>
<organism evidence="5 6">
    <name type="scientific">Candida boidinii</name>
    <name type="common">Yeast</name>
    <dbReference type="NCBI Taxonomy" id="5477"/>
    <lineage>
        <taxon>Eukaryota</taxon>
        <taxon>Fungi</taxon>
        <taxon>Dikarya</taxon>
        <taxon>Ascomycota</taxon>
        <taxon>Saccharomycotina</taxon>
        <taxon>Pichiomycetes</taxon>
        <taxon>Pichiales</taxon>
        <taxon>Pichiaceae</taxon>
        <taxon>Ogataea</taxon>
        <taxon>Ogataea/Candida clade</taxon>
    </lineage>
</organism>
<keyword evidence="6" id="KW-1185">Reference proteome</keyword>
<name>A0A9W6SXA1_CANBO</name>
<evidence type="ECO:0000256" key="1">
    <source>
        <dbReference type="ARBA" id="ARBA00004123"/>
    </source>
</evidence>
<evidence type="ECO:0000259" key="4">
    <source>
        <dbReference type="Pfam" id="PF04825"/>
    </source>
</evidence>
<dbReference type="InterPro" id="IPR039781">
    <property type="entry name" value="Rad21/Rec8-like"/>
</dbReference>
<evidence type="ECO:0000313" key="6">
    <source>
        <dbReference type="Proteomes" id="UP001165120"/>
    </source>
</evidence>
<keyword evidence="2" id="KW-0539">Nucleus</keyword>
<dbReference type="PANTHER" id="PTHR12585">
    <property type="entry name" value="SCC1 / RAD21 FAMILY MEMBER"/>
    <property type="match status" value="1"/>
</dbReference>
<dbReference type="Proteomes" id="UP001165120">
    <property type="component" value="Unassembled WGS sequence"/>
</dbReference>
<feature type="region of interest" description="Disordered" evidence="3">
    <location>
        <begin position="309"/>
        <end position="332"/>
    </location>
</feature>
<dbReference type="GO" id="GO:0030892">
    <property type="term" value="C:mitotic cohesin complex"/>
    <property type="evidence" value="ECO:0007669"/>
    <property type="project" value="TreeGrafter"/>
</dbReference>
<dbReference type="EMBL" id="BSXN01000557">
    <property type="protein sequence ID" value="GME69036.1"/>
    <property type="molecule type" value="Genomic_DNA"/>
</dbReference>
<reference evidence="5" key="1">
    <citation type="submission" date="2023-04" db="EMBL/GenBank/DDBJ databases">
        <title>Candida boidinii NBRC 10035.</title>
        <authorList>
            <person name="Ichikawa N."/>
            <person name="Sato H."/>
            <person name="Tonouchi N."/>
        </authorList>
    </citation>
    <scope>NUCLEOTIDE SEQUENCE</scope>
    <source>
        <strain evidence="5">NBRC 10035</strain>
    </source>
</reference>
<gene>
    <name evidence="5" type="ORF">Cboi02_000203400</name>
</gene>
<accession>A0A9W6SXA1</accession>
<feature type="domain" description="Rad21/Rec8-like protein N-terminal" evidence="4">
    <location>
        <begin position="1"/>
        <end position="135"/>
    </location>
</feature>
<dbReference type="GO" id="GO:0005634">
    <property type="term" value="C:nucleus"/>
    <property type="evidence" value="ECO:0007669"/>
    <property type="project" value="UniProtKB-SubCell"/>
</dbReference>
<dbReference type="PANTHER" id="PTHR12585:SF69">
    <property type="entry name" value="FI11703P"/>
    <property type="match status" value="1"/>
</dbReference>